<proteinExistence type="predicted"/>
<dbReference type="PANTHER" id="PTHR46386:SF1">
    <property type="entry name" value="NUCLEAR BODY PROTEIN SP140-LIKE PROTEIN"/>
    <property type="match status" value="1"/>
</dbReference>
<evidence type="ECO:0000313" key="2">
    <source>
        <dbReference type="Proteomes" id="UP001652624"/>
    </source>
</evidence>
<name>A0ABM3XKR1_ERIEU</name>
<keyword evidence="2" id="KW-1185">Reference proteome</keyword>
<evidence type="ECO:0000259" key="1">
    <source>
        <dbReference type="PROSITE" id="PS51414"/>
    </source>
</evidence>
<feature type="domain" description="HSR" evidence="1">
    <location>
        <begin position="1"/>
        <end position="112"/>
    </location>
</feature>
<dbReference type="Pfam" id="PF03172">
    <property type="entry name" value="HSR"/>
    <property type="match status" value="1"/>
</dbReference>
<accession>A0ABM3XKR1</accession>
<dbReference type="GeneID" id="107522322"/>
<evidence type="ECO:0000313" key="3">
    <source>
        <dbReference type="RefSeq" id="XP_060049401.1"/>
    </source>
</evidence>
<reference evidence="3" key="1">
    <citation type="submission" date="2025-08" db="UniProtKB">
        <authorList>
            <consortium name="RefSeq"/>
        </authorList>
    </citation>
    <scope>IDENTIFICATION</scope>
</reference>
<dbReference type="PANTHER" id="PTHR46386">
    <property type="entry name" value="NUCLEAR BODY PROTEIN SP140"/>
    <property type="match status" value="1"/>
</dbReference>
<dbReference type="PROSITE" id="PS51414">
    <property type="entry name" value="HSR"/>
    <property type="match status" value="1"/>
</dbReference>
<gene>
    <name evidence="3" type="primary">LOC107522322</name>
</gene>
<dbReference type="Proteomes" id="UP001652624">
    <property type="component" value="Chromosome 7"/>
</dbReference>
<protein>
    <submittedName>
        <fullName evidence="3">Nuclear body protein SP140-like protein</fullName>
    </submittedName>
</protein>
<organism evidence="2 3">
    <name type="scientific">Erinaceus europaeus</name>
    <name type="common">Western European hedgehog</name>
    <dbReference type="NCBI Taxonomy" id="9365"/>
    <lineage>
        <taxon>Eukaryota</taxon>
        <taxon>Metazoa</taxon>
        <taxon>Chordata</taxon>
        <taxon>Craniata</taxon>
        <taxon>Vertebrata</taxon>
        <taxon>Euteleostomi</taxon>
        <taxon>Mammalia</taxon>
        <taxon>Eutheria</taxon>
        <taxon>Laurasiatheria</taxon>
        <taxon>Eulipotyphla</taxon>
        <taxon>Erinaceidae</taxon>
        <taxon>Erinaceinae</taxon>
        <taxon>Erinaceus</taxon>
    </lineage>
</organism>
<dbReference type="InterPro" id="IPR043563">
    <property type="entry name" value="Sp110/Sp140/Sp140L-like"/>
</dbReference>
<dbReference type="RefSeq" id="XP_060049401.1">
    <property type="nucleotide sequence ID" value="XM_060193418.1"/>
</dbReference>
<dbReference type="InterPro" id="IPR004865">
    <property type="entry name" value="HSR_dom"/>
</dbReference>
<sequence length="130" mass="15044">MLAISQDKEMFLEGSLFNHFKKNKVEIANAITKSYPFLESLRDHSMITENTYKESLDACRNLVPVKRVVYHLLCHLEKTFDKSLLQVLFSRVHLKEYPDLAEVHRSFENVMGNQSSEEMKISGVSNSAMF</sequence>